<proteinExistence type="predicted"/>
<protein>
    <submittedName>
        <fullName evidence="1">Unannotated protein</fullName>
    </submittedName>
</protein>
<dbReference type="EMBL" id="CAFBLR010000125">
    <property type="protein sequence ID" value="CAB4879838.1"/>
    <property type="molecule type" value="Genomic_DNA"/>
</dbReference>
<reference evidence="1" key="1">
    <citation type="submission" date="2020-05" db="EMBL/GenBank/DDBJ databases">
        <authorList>
            <person name="Chiriac C."/>
            <person name="Salcher M."/>
            <person name="Ghai R."/>
            <person name="Kavagutti S V."/>
        </authorList>
    </citation>
    <scope>NUCLEOTIDE SEQUENCE</scope>
</reference>
<name>A0A6J7EDT9_9ZZZZ</name>
<organism evidence="1">
    <name type="scientific">freshwater metagenome</name>
    <dbReference type="NCBI Taxonomy" id="449393"/>
    <lineage>
        <taxon>unclassified sequences</taxon>
        <taxon>metagenomes</taxon>
        <taxon>ecological metagenomes</taxon>
    </lineage>
</organism>
<sequence length="41" mass="4518">MNTQRHPTVEVIHPATKGEISEGSTHPVEISAYIAAWRSSE</sequence>
<evidence type="ECO:0000313" key="1">
    <source>
        <dbReference type="EMBL" id="CAB4879838.1"/>
    </source>
</evidence>
<accession>A0A6J7EDT9</accession>
<gene>
    <name evidence="1" type="ORF">UFOPK3417_01263</name>
</gene>
<dbReference type="AlphaFoldDB" id="A0A6J7EDT9"/>